<keyword evidence="3" id="KW-1185">Reference proteome</keyword>
<protein>
    <submittedName>
        <fullName evidence="2">Uncharacterized protein</fullName>
    </submittedName>
</protein>
<comment type="caution">
    <text evidence="2">The sequence shown here is derived from an EMBL/GenBank/DDBJ whole genome shotgun (WGS) entry which is preliminary data.</text>
</comment>
<evidence type="ECO:0000256" key="1">
    <source>
        <dbReference type="SAM" id="SignalP"/>
    </source>
</evidence>
<organism evidence="2 3">
    <name type="scientific">Rhamnusium bicolor</name>
    <dbReference type="NCBI Taxonomy" id="1586634"/>
    <lineage>
        <taxon>Eukaryota</taxon>
        <taxon>Metazoa</taxon>
        <taxon>Ecdysozoa</taxon>
        <taxon>Arthropoda</taxon>
        <taxon>Hexapoda</taxon>
        <taxon>Insecta</taxon>
        <taxon>Pterygota</taxon>
        <taxon>Neoptera</taxon>
        <taxon>Endopterygota</taxon>
        <taxon>Coleoptera</taxon>
        <taxon>Polyphaga</taxon>
        <taxon>Cucujiformia</taxon>
        <taxon>Chrysomeloidea</taxon>
        <taxon>Cerambycidae</taxon>
        <taxon>Lepturinae</taxon>
        <taxon>Rhagiini</taxon>
        <taxon>Rhamnusium</taxon>
    </lineage>
</organism>
<dbReference type="EMBL" id="JANEYF010002293">
    <property type="protein sequence ID" value="KAJ8948559.1"/>
    <property type="molecule type" value="Genomic_DNA"/>
</dbReference>
<feature type="signal peptide" evidence="1">
    <location>
        <begin position="1"/>
        <end position="29"/>
    </location>
</feature>
<feature type="chain" id="PRO_5043608696" evidence="1">
    <location>
        <begin position="30"/>
        <end position="109"/>
    </location>
</feature>
<evidence type="ECO:0000313" key="3">
    <source>
        <dbReference type="Proteomes" id="UP001162156"/>
    </source>
</evidence>
<accession>A0AAV8YBA8</accession>
<sequence>MRDLNIVKPTMRWFGTLILLAAVAYTSRAEQSASDANSLPRPVGVVYLIELISAPRGKAPAYDEELSNIIPESTINNKEHTYLLIRPISREAENEAADEEVSFIMSFNE</sequence>
<name>A0AAV8YBA8_9CUCU</name>
<keyword evidence="1" id="KW-0732">Signal</keyword>
<proteinExistence type="predicted"/>
<dbReference type="Proteomes" id="UP001162156">
    <property type="component" value="Unassembled WGS sequence"/>
</dbReference>
<gene>
    <name evidence="2" type="ORF">NQ314_008394</name>
</gene>
<evidence type="ECO:0000313" key="2">
    <source>
        <dbReference type="EMBL" id="KAJ8948559.1"/>
    </source>
</evidence>
<reference evidence="2" key="1">
    <citation type="journal article" date="2023" name="Insect Mol. Biol.">
        <title>Genome sequencing provides insights into the evolution of gene families encoding plant cell wall-degrading enzymes in longhorned beetles.</title>
        <authorList>
            <person name="Shin N.R."/>
            <person name="Okamura Y."/>
            <person name="Kirsch R."/>
            <person name="Pauchet Y."/>
        </authorList>
    </citation>
    <scope>NUCLEOTIDE SEQUENCE</scope>
    <source>
        <strain evidence="2">RBIC_L_NR</strain>
    </source>
</reference>
<dbReference type="AlphaFoldDB" id="A0AAV8YBA8"/>